<keyword evidence="2" id="KW-0813">Transport</keyword>
<name>A0A4U0TQI2_9PEZI</name>
<evidence type="ECO:0000256" key="6">
    <source>
        <dbReference type="SAM" id="MobiDB-lite"/>
    </source>
</evidence>
<dbReference type="Gene3D" id="1.20.1740.10">
    <property type="entry name" value="Amino acid/polyamine transporter I"/>
    <property type="match status" value="1"/>
</dbReference>
<dbReference type="OrthoDB" id="3257095at2759"/>
<dbReference type="PANTHER" id="PTHR45649:SF41">
    <property type="entry name" value="TRANSPORTER, PUTATIVE (EUROFUNG)-RELATED"/>
    <property type="match status" value="1"/>
</dbReference>
<feature type="region of interest" description="Disordered" evidence="6">
    <location>
        <begin position="232"/>
        <end position="251"/>
    </location>
</feature>
<evidence type="ECO:0000313" key="8">
    <source>
        <dbReference type="Proteomes" id="UP000310066"/>
    </source>
</evidence>
<comment type="caution">
    <text evidence="7">The sequence shown here is derived from an EMBL/GenBank/DDBJ whole genome shotgun (WGS) entry which is preliminary data.</text>
</comment>
<dbReference type="EMBL" id="NAJP01000182">
    <property type="protein sequence ID" value="TKA24371.1"/>
    <property type="molecule type" value="Genomic_DNA"/>
</dbReference>
<protein>
    <submittedName>
        <fullName evidence="7">Uncharacterized protein</fullName>
    </submittedName>
</protein>
<evidence type="ECO:0000256" key="4">
    <source>
        <dbReference type="ARBA" id="ARBA00022989"/>
    </source>
</evidence>
<dbReference type="GO" id="GO:0016020">
    <property type="term" value="C:membrane"/>
    <property type="evidence" value="ECO:0007669"/>
    <property type="project" value="UniProtKB-SubCell"/>
</dbReference>
<organism evidence="7 8">
    <name type="scientific">Friedmanniomyces endolithicus</name>
    <dbReference type="NCBI Taxonomy" id="329885"/>
    <lineage>
        <taxon>Eukaryota</taxon>
        <taxon>Fungi</taxon>
        <taxon>Dikarya</taxon>
        <taxon>Ascomycota</taxon>
        <taxon>Pezizomycotina</taxon>
        <taxon>Dothideomycetes</taxon>
        <taxon>Dothideomycetidae</taxon>
        <taxon>Mycosphaerellales</taxon>
        <taxon>Teratosphaeriaceae</taxon>
        <taxon>Friedmanniomyces</taxon>
    </lineage>
</organism>
<dbReference type="STRING" id="329885.A0A4U0TQI2"/>
<keyword evidence="5" id="KW-0472">Membrane</keyword>
<proteinExistence type="predicted"/>
<evidence type="ECO:0000313" key="7">
    <source>
        <dbReference type="EMBL" id="TKA24371.1"/>
    </source>
</evidence>
<gene>
    <name evidence="7" type="ORF">B0A54_17918</name>
</gene>
<reference evidence="7 8" key="1">
    <citation type="submission" date="2017-03" db="EMBL/GenBank/DDBJ databases">
        <title>Genomes of endolithic fungi from Antarctica.</title>
        <authorList>
            <person name="Coleine C."/>
            <person name="Masonjones S."/>
            <person name="Stajich J.E."/>
        </authorList>
    </citation>
    <scope>NUCLEOTIDE SEQUENCE [LARGE SCALE GENOMIC DNA]</scope>
    <source>
        <strain evidence="7 8">CCFEE 5311</strain>
    </source>
</reference>
<dbReference type="GO" id="GO:0022857">
    <property type="term" value="F:transmembrane transporter activity"/>
    <property type="evidence" value="ECO:0007669"/>
    <property type="project" value="UniProtKB-ARBA"/>
</dbReference>
<keyword evidence="4" id="KW-1133">Transmembrane helix</keyword>
<comment type="subcellular location">
    <subcellularLocation>
        <location evidence="1">Membrane</location>
        <topology evidence="1">Multi-pass membrane protein</topology>
    </subcellularLocation>
</comment>
<evidence type="ECO:0000256" key="5">
    <source>
        <dbReference type="ARBA" id="ARBA00023136"/>
    </source>
</evidence>
<dbReference type="Proteomes" id="UP000310066">
    <property type="component" value="Unassembled WGS sequence"/>
</dbReference>
<accession>A0A4U0TQI2</accession>
<dbReference type="PANTHER" id="PTHR45649">
    <property type="entry name" value="AMINO-ACID PERMEASE BAT1"/>
    <property type="match status" value="1"/>
</dbReference>
<sequence>MGVTYIFCIGDLDSVMNTAYGQPFIQVFFNATQSNAGTTVMVVIIIVMLTSAAVGEVATASRQLWSFARDETRVLVAELLQSLPEPLFDPATDAITLPAVDTDALAELTIYSGFGCFYCSFVTKGQDQVSQHFNVEQPPTRRGRGGVYCSAADTRRTPIGSWATRVSAYRAKHLATTVIKKADLGRISLQRDKAALIGGMSAKVLCPIFVAPLALGGTVTVARRVDKGDAPLAIHGRSHNSRRKGPELGAGLDGAIREDRLREV</sequence>
<evidence type="ECO:0000256" key="1">
    <source>
        <dbReference type="ARBA" id="ARBA00004141"/>
    </source>
</evidence>
<evidence type="ECO:0000256" key="2">
    <source>
        <dbReference type="ARBA" id="ARBA00022448"/>
    </source>
</evidence>
<evidence type="ECO:0000256" key="3">
    <source>
        <dbReference type="ARBA" id="ARBA00022692"/>
    </source>
</evidence>
<dbReference type="AlphaFoldDB" id="A0A4U0TQI2"/>
<keyword evidence="3" id="KW-0812">Transmembrane</keyword>